<dbReference type="AlphaFoldDB" id="A0A934N2X0"/>
<dbReference type="Proteomes" id="UP000628710">
    <property type="component" value="Unassembled WGS sequence"/>
</dbReference>
<proteinExistence type="predicted"/>
<dbReference type="Pfam" id="PF04993">
    <property type="entry name" value="TfoX_N"/>
    <property type="match status" value="1"/>
</dbReference>
<gene>
    <name evidence="2" type="ORF">I8J31_15705</name>
</gene>
<reference evidence="2" key="1">
    <citation type="submission" date="2020-12" db="EMBL/GenBank/DDBJ databases">
        <title>Marinomonas arctica sp. nov., a psychrotolerant bacterium isolated from the Arctic.</title>
        <authorList>
            <person name="Zhang Y."/>
        </authorList>
    </citation>
    <scope>NUCLEOTIDE SEQUENCE</scope>
    <source>
        <strain evidence="2">C1424</strain>
    </source>
</reference>
<keyword evidence="3" id="KW-1185">Reference proteome</keyword>
<dbReference type="RefSeq" id="WP_199469528.1">
    <property type="nucleotide sequence ID" value="NZ_JAEMNX010000021.1"/>
</dbReference>
<dbReference type="InterPro" id="IPR007076">
    <property type="entry name" value="TfoX_N"/>
</dbReference>
<name>A0A934N2X0_9GAMM</name>
<sequence length="112" mass="12528">MAFDEGLAERVRGCFTSRNDVVEKKMFGGLCFMVSDHMCCGIVGDTLMGRVGPDNYEECLNREHVSKMDFTGKSMKGMIYVSAEGVAEDETLQYWVGLCLSFVTRLPPKKPK</sequence>
<feature type="domain" description="TfoX N-terminal" evidence="1">
    <location>
        <begin position="17"/>
        <end position="101"/>
    </location>
</feature>
<dbReference type="SUPFAM" id="SSF159894">
    <property type="entry name" value="YgaC/TfoX-N like"/>
    <property type="match status" value="1"/>
</dbReference>
<evidence type="ECO:0000313" key="2">
    <source>
        <dbReference type="EMBL" id="MBJ7539122.1"/>
    </source>
</evidence>
<comment type="caution">
    <text evidence="2">The sequence shown here is derived from an EMBL/GenBank/DDBJ whole genome shotgun (WGS) entry which is preliminary data.</text>
</comment>
<dbReference type="Gene3D" id="3.30.1460.30">
    <property type="entry name" value="YgaC/TfoX-N like chaperone"/>
    <property type="match status" value="1"/>
</dbReference>
<accession>A0A934N2X0</accession>
<protein>
    <submittedName>
        <fullName evidence="2">TfoX/Sxy family protein</fullName>
    </submittedName>
</protein>
<evidence type="ECO:0000313" key="3">
    <source>
        <dbReference type="Proteomes" id="UP000628710"/>
    </source>
</evidence>
<evidence type="ECO:0000259" key="1">
    <source>
        <dbReference type="Pfam" id="PF04993"/>
    </source>
</evidence>
<dbReference type="EMBL" id="JAEMNX010000021">
    <property type="protein sequence ID" value="MBJ7539122.1"/>
    <property type="molecule type" value="Genomic_DNA"/>
</dbReference>
<organism evidence="2 3">
    <name type="scientific">Marinomonas transparens</name>
    <dbReference type="NCBI Taxonomy" id="2795388"/>
    <lineage>
        <taxon>Bacteria</taxon>
        <taxon>Pseudomonadati</taxon>
        <taxon>Pseudomonadota</taxon>
        <taxon>Gammaproteobacteria</taxon>
        <taxon>Oceanospirillales</taxon>
        <taxon>Oceanospirillaceae</taxon>
        <taxon>Marinomonas</taxon>
    </lineage>
</organism>